<dbReference type="AlphaFoldDB" id="A0A915IF47"/>
<proteinExistence type="predicted"/>
<evidence type="ECO:0000313" key="2">
    <source>
        <dbReference type="WBParaSite" id="nRc.2.0.1.t11846-RA"/>
    </source>
</evidence>
<organism evidence="1 2">
    <name type="scientific">Romanomermis culicivorax</name>
    <name type="common">Nematode worm</name>
    <dbReference type="NCBI Taxonomy" id="13658"/>
    <lineage>
        <taxon>Eukaryota</taxon>
        <taxon>Metazoa</taxon>
        <taxon>Ecdysozoa</taxon>
        <taxon>Nematoda</taxon>
        <taxon>Enoplea</taxon>
        <taxon>Dorylaimia</taxon>
        <taxon>Mermithida</taxon>
        <taxon>Mermithoidea</taxon>
        <taxon>Mermithidae</taxon>
        <taxon>Romanomermis</taxon>
    </lineage>
</organism>
<keyword evidence="1" id="KW-1185">Reference proteome</keyword>
<protein>
    <submittedName>
        <fullName evidence="2">Uncharacterized protein</fullName>
    </submittedName>
</protein>
<evidence type="ECO:0000313" key="1">
    <source>
        <dbReference type="Proteomes" id="UP000887565"/>
    </source>
</evidence>
<dbReference type="WBParaSite" id="nRc.2.0.1.t11846-RA">
    <property type="protein sequence ID" value="nRc.2.0.1.t11846-RA"/>
    <property type="gene ID" value="nRc.2.0.1.g11846"/>
</dbReference>
<accession>A0A915IF47</accession>
<name>A0A915IF47_ROMCU</name>
<reference evidence="2" key="1">
    <citation type="submission" date="2022-11" db="UniProtKB">
        <authorList>
            <consortium name="WormBaseParasite"/>
        </authorList>
    </citation>
    <scope>IDENTIFICATION</scope>
</reference>
<sequence length="82" mass="8936">MCNDGGVKAPPPYAPDSAAVCARLWRNWWWHGSAETVLKLLNAVEKFFGHSPNVAVTEHSALGIVKLAANDKKFALISEKFG</sequence>
<dbReference type="Proteomes" id="UP000887565">
    <property type="component" value="Unplaced"/>
</dbReference>